<comment type="subcellular location">
    <subcellularLocation>
        <location evidence="1">Membrane</location>
        <topology evidence="1">Multi-pass membrane protein</topology>
    </subcellularLocation>
</comment>
<sequence>MDLNPKILGLAPKVAYVWGCFPSQLGLNFIQTLTHLAPLSIFANIVDLGAMVVMIVKDILFIFKQSPYAEAFGGFSVFFYGMEFETKDKEKFGRVLGLSMAFITILCGAFGTLDYFAFGKDTKDMITSNFWALDLLASLLN</sequence>
<feature type="domain" description="Amino acid transporter transmembrane" evidence="8">
    <location>
        <begin position="24"/>
        <end position="131"/>
    </location>
</feature>
<accession>A0A9I9D4E8</accession>
<evidence type="ECO:0000256" key="3">
    <source>
        <dbReference type="ARBA" id="ARBA00022692"/>
    </source>
</evidence>
<keyword evidence="4" id="KW-0029">Amino-acid transport</keyword>
<dbReference type="EnsemblPlants" id="MELO3C012859.2.1">
    <property type="protein sequence ID" value="MELO3C012859.2.1"/>
    <property type="gene ID" value="MELO3C012859.2"/>
</dbReference>
<keyword evidence="5 7" id="KW-1133">Transmembrane helix</keyword>
<keyword evidence="3 7" id="KW-0812">Transmembrane</keyword>
<dbReference type="Gramene" id="MELO3C012859.2.1">
    <property type="protein sequence ID" value="MELO3C012859.2.1"/>
    <property type="gene ID" value="MELO3C012859.2"/>
</dbReference>
<evidence type="ECO:0000256" key="4">
    <source>
        <dbReference type="ARBA" id="ARBA00022970"/>
    </source>
</evidence>
<keyword evidence="6 7" id="KW-0472">Membrane</keyword>
<evidence type="ECO:0000256" key="5">
    <source>
        <dbReference type="ARBA" id="ARBA00022989"/>
    </source>
</evidence>
<proteinExistence type="predicted"/>
<evidence type="ECO:0000313" key="9">
    <source>
        <dbReference type="EnsemblPlants" id="MELO3C012859.2.1"/>
    </source>
</evidence>
<evidence type="ECO:0000256" key="6">
    <source>
        <dbReference type="ARBA" id="ARBA00023136"/>
    </source>
</evidence>
<feature type="transmembrane region" description="Helical" evidence="7">
    <location>
        <begin position="36"/>
        <end position="56"/>
    </location>
</feature>
<dbReference type="AlphaFoldDB" id="A0A9I9D4E8"/>
<evidence type="ECO:0000259" key="8">
    <source>
        <dbReference type="Pfam" id="PF01490"/>
    </source>
</evidence>
<evidence type="ECO:0000256" key="7">
    <source>
        <dbReference type="SAM" id="Phobius"/>
    </source>
</evidence>
<dbReference type="InterPro" id="IPR013057">
    <property type="entry name" value="AA_transpt_TM"/>
</dbReference>
<keyword evidence="2" id="KW-0813">Transport</keyword>
<reference evidence="9" key="1">
    <citation type="submission" date="2023-03" db="UniProtKB">
        <authorList>
            <consortium name="EnsemblPlants"/>
        </authorList>
    </citation>
    <scope>IDENTIFICATION</scope>
</reference>
<feature type="transmembrane region" description="Helical" evidence="7">
    <location>
        <begin position="96"/>
        <end position="118"/>
    </location>
</feature>
<evidence type="ECO:0000256" key="2">
    <source>
        <dbReference type="ARBA" id="ARBA00022448"/>
    </source>
</evidence>
<dbReference type="GO" id="GO:0005774">
    <property type="term" value="C:vacuolar membrane"/>
    <property type="evidence" value="ECO:0007669"/>
    <property type="project" value="TreeGrafter"/>
</dbReference>
<dbReference type="PANTHER" id="PTHR22950">
    <property type="entry name" value="AMINO ACID TRANSPORTER"/>
    <property type="match status" value="1"/>
</dbReference>
<dbReference type="PANTHER" id="PTHR22950:SF529">
    <property type="entry name" value="AMINO ACID TRANSPORTER AVT3B"/>
    <property type="match status" value="1"/>
</dbReference>
<protein>
    <recommendedName>
        <fullName evidence="8">Amino acid transporter transmembrane domain-containing protein</fullName>
    </recommendedName>
</protein>
<dbReference type="GO" id="GO:0015175">
    <property type="term" value="F:neutral L-amino acid transmembrane transporter activity"/>
    <property type="evidence" value="ECO:0007669"/>
    <property type="project" value="TreeGrafter"/>
</dbReference>
<dbReference type="GO" id="GO:0015179">
    <property type="term" value="F:L-amino acid transmembrane transporter activity"/>
    <property type="evidence" value="ECO:0007669"/>
    <property type="project" value="TreeGrafter"/>
</dbReference>
<dbReference type="Pfam" id="PF01490">
    <property type="entry name" value="Aa_trans"/>
    <property type="match status" value="1"/>
</dbReference>
<name>A0A9I9D4E8_CUCME</name>
<evidence type="ECO:0000256" key="1">
    <source>
        <dbReference type="ARBA" id="ARBA00004141"/>
    </source>
</evidence>
<organism evidence="9">
    <name type="scientific">Cucumis melo</name>
    <name type="common">Muskmelon</name>
    <dbReference type="NCBI Taxonomy" id="3656"/>
    <lineage>
        <taxon>Eukaryota</taxon>
        <taxon>Viridiplantae</taxon>
        <taxon>Streptophyta</taxon>
        <taxon>Embryophyta</taxon>
        <taxon>Tracheophyta</taxon>
        <taxon>Spermatophyta</taxon>
        <taxon>Magnoliopsida</taxon>
        <taxon>eudicotyledons</taxon>
        <taxon>Gunneridae</taxon>
        <taxon>Pentapetalae</taxon>
        <taxon>rosids</taxon>
        <taxon>fabids</taxon>
        <taxon>Cucurbitales</taxon>
        <taxon>Cucurbitaceae</taxon>
        <taxon>Benincaseae</taxon>
        <taxon>Cucumis</taxon>
    </lineage>
</organism>